<dbReference type="HOGENOM" id="CLU_006462_2_3_9"/>
<keyword evidence="3" id="KW-0326">Glycosidase</keyword>
<dbReference type="SUPFAM" id="SSF51445">
    <property type="entry name" value="(Trans)glycosidases"/>
    <property type="match status" value="1"/>
</dbReference>
<dbReference type="SMART" id="SM00642">
    <property type="entry name" value="Aamy"/>
    <property type="match status" value="1"/>
</dbReference>
<dbReference type="InterPro" id="IPR045857">
    <property type="entry name" value="O16G_dom_2"/>
</dbReference>
<dbReference type="KEGG" id="cpy:Cphy_1934"/>
<feature type="domain" description="Glycosyl hydrolase family 13 catalytic" evidence="4">
    <location>
        <begin position="97"/>
        <end position="496"/>
    </location>
</feature>
<keyword evidence="2" id="KW-0378">Hydrolase</keyword>
<dbReference type="PANTHER" id="PTHR10357:SF184">
    <property type="entry name" value="OLIGO-1,6-GLUCOSIDASE 1"/>
    <property type="match status" value="1"/>
</dbReference>
<dbReference type="eggNOG" id="COG0366">
    <property type="taxonomic scope" value="Bacteria"/>
</dbReference>
<dbReference type="Gene3D" id="3.90.400.10">
    <property type="entry name" value="Oligo-1,6-glucosidase, Domain 2"/>
    <property type="match status" value="1"/>
</dbReference>
<dbReference type="STRING" id="357809.Cphy_1934"/>
<organism evidence="5 6">
    <name type="scientific">Lachnoclostridium phytofermentans (strain ATCC 700394 / DSM 18823 / ISDg)</name>
    <name type="common">Clostridium phytofermentans</name>
    <dbReference type="NCBI Taxonomy" id="357809"/>
    <lineage>
        <taxon>Bacteria</taxon>
        <taxon>Bacillati</taxon>
        <taxon>Bacillota</taxon>
        <taxon>Clostridia</taxon>
        <taxon>Lachnospirales</taxon>
        <taxon>Lachnospiraceae</taxon>
    </lineage>
</organism>
<dbReference type="GO" id="GO:0004556">
    <property type="term" value="F:alpha-amylase activity"/>
    <property type="evidence" value="ECO:0007669"/>
    <property type="project" value="TreeGrafter"/>
</dbReference>
<name>A9KHL7_LACP7</name>
<evidence type="ECO:0000313" key="5">
    <source>
        <dbReference type="EMBL" id="ABX42302.1"/>
    </source>
</evidence>
<dbReference type="FunFam" id="3.20.20.80:FF:000064">
    <property type="entry name" value="Oligo-1,6-glucosidase"/>
    <property type="match status" value="2"/>
</dbReference>
<evidence type="ECO:0000313" key="6">
    <source>
        <dbReference type="Proteomes" id="UP000000370"/>
    </source>
</evidence>
<dbReference type="OrthoDB" id="9805159at2"/>
<proteinExistence type="inferred from homology"/>
<dbReference type="CDD" id="cd11333">
    <property type="entry name" value="AmyAc_SI_OligoGlu_DGase"/>
    <property type="match status" value="1"/>
</dbReference>
<dbReference type="EMBL" id="CP000885">
    <property type="protein sequence ID" value="ABX42302.1"/>
    <property type="molecule type" value="Genomic_DNA"/>
</dbReference>
<dbReference type="CAZy" id="GH13">
    <property type="family name" value="Glycoside Hydrolase Family 13"/>
</dbReference>
<dbReference type="Proteomes" id="UP000000370">
    <property type="component" value="Chromosome"/>
</dbReference>
<accession>A9KHL7</accession>
<dbReference type="Gene3D" id="2.60.40.1180">
    <property type="entry name" value="Golgi alpha-mannosidase II"/>
    <property type="match status" value="1"/>
</dbReference>
<reference evidence="6" key="1">
    <citation type="submission" date="2007-11" db="EMBL/GenBank/DDBJ databases">
        <title>Complete genome sequence of Clostridium phytofermentans ISDg.</title>
        <authorList>
            <person name="Leschine S.B."/>
            <person name="Warnick T.A."/>
            <person name="Blanchard J.L."/>
            <person name="Schnell D.J."/>
            <person name="Petit E.L."/>
            <person name="LaTouf W.G."/>
            <person name="Copeland A."/>
            <person name="Lucas S."/>
            <person name="Lapidus A."/>
            <person name="Barry K."/>
            <person name="Glavina del Rio T."/>
            <person name="Dalin E."/>
            <person name="Tice H."/>
            <person name="Pitluck S."/>
            <person name="Kiss H."/>
            <person name="Brettin T."/>
            <person name="Bruce D."/>
            <person name="Detter J.C."/>
            <person name="Han C."/>
            <person name="Kuske C."/>
            <person name="Schmutz J."/>
            <person name="Larimer F."/>
            <person name="Land M."/>
            <person name="Hauser L."/>
            <person name="Kyrpides N."/>
            <person name="Kim E.A."/>
            <person name="Richardson P."/>
        </authorList>
    </citation>
    <scope>NUCLEOTIDE SEQUENCE [LARGE SCALE GENOMIC DNA]</scope>
    <source>
        <strain evidence="6">ATCC 700394 / DSM 18823 / ISDg</strain>
    </source>
</reference>
<gene>
    <name evidence="5" type="ordered locus">Cphy_1934</name>
</gene>
<dbReference type="AlphaFoldDB" id="A9KHL7"/>
<evidence type="ECO:0000259" key="4">
    <source>
        <dbReference type="SMART" id="SM00642"/>
    </source>
</evidence>
<sequence length="643" mass="74527">MYTLKSKLRDLYRHPVGYDVINKILLQAGLSKGLIENPVIGALPLSFLNRIAGKKLGNGFFDALLALLNQSNDRLDPYSSKDKKITPTWWKEAVFYQIYPRSFMDGNGDGVGDLPGIISKLDYLKELGVDALWLSPIYDSPGDDNGYDIRDYQKIDSQFGTMEDFDLLLTELHARNMRLVMDLVVNHTSDEHHWFKEALKSSESTYRDYYFLRKEPNNWTSFFSGSAWNHYPEEDLWGLHLFSKKQMDLNWENPKLRQDIYQMIRWWLEKGVDGFRLDVINYISKETGLPDGDSFIGNLMGFTGIEHYFYGPKLHNHLQEIQKEAFTPYQAFSVGETPGIGMKMGKLLTDDSRGELNMMFSFDHLETSGHARFDQYEYDLNYYKSYIMDWMENFADTSWMSLFYDNHDNPRMLSKVDHTHTHRQELAKMLAMIQMTLKGTPFLYQGQELGMINKDFHEISNFRDVESINKYKELCEKMPKEEAFLQILAGSRDHARTPMQWSAKPGCGFSNAVPWIDSDGDELVCNAEIQMQDSESVLSFYRDLIALRRKTPALIYGDIEFTHKKRKDILIYTRYLEGETYLIICNLSNDEQKLPGNVPVSESLEGLESLSASADERKGLVLCNYPAKVMKSLRAYEGRVYRI</sequence>
<dbReference type="Gene3D" id="3.20.20.80">
    <property type="entry name" value="Glycosidases"/>
    <property type="match status" value="1"/>
</dbReference>
<evidence type="ECO:0000256" key="3">
    <source>
        <dbReference type="ARBA" id="ARBA00023295"/>
    </source>
</evidence>
<dbReference type="InterPro" id="IPR006047">
    <property type="entry name" value="GH13_cat_dom"/>
</dbReference>
<dbReference type="InterPro" id="IPR013780">
    <property type="entry name" value="Glyco_hydro_b"/>
</dbReference>
<dbReference type="InterPro" id="IPR017853">
    <property type="entry name" value="GH"/>
</dbReference>
<keyword evidence="6" id="KW-1185">Reference proteome</keyword>
<dbReference type="Pfam" id="PF00128">
    <property type="entry name" value="Alpha-amylase"/>
    <property type="match status" value="1"/>
</dbReference>
<comment type="similarity">
    <text evidence="1">Belongs to the glycosyl hydrolase 13 family.</text>
</comment>
<evidence type="ECO:0000256" key="2">
    <source>
        <dbReference type="ARBA" id="ARBA00022801"/>
    </source>
</evidence>
<protein>
    <submittedName>
        <fullName evidence="5">Alpha amylase catalytic region</fullName>
    </submittedName>
</protein>
<dbReference type="SUPFAM" id="SSF51011">
    <property type="entry name" value="Glycosyl hydrolase domain"/>
    <property type="match status" value="1"/>
</dbReference>
<evidence type="ECO:0000256" key="1">
    <source>
        <dbReference type="ARBA" id="ARBA00008061"/>
    </source>
</evidence>
<dbReference type="PANTHER" id="PTHR10357">
    <property type="entry name" value="ALPHA-AMYLASE FAMILY MEMBER"/>
    <property type="match status" value="1"/>
</dbReference>
<dbReference type="RefSeq" id="WP_012199956.1">
    <property type="nucleotide sequence ID" value="NC_010001.1"/>
</dbReference>
<dbReference type="GO" id="GO:0009313">
    <property type="term" value="P:oligosaccharide catabolic process"/>
    <property type="evidence" value="ECO:0007669"/>
    <property type="project" value="TreeGrafter"/>
</dbReference>